<dbReference type="InterPro" id="IPR001509">
    <property type="entry name" value="Epimerase_deHydtase"/>
</dbReference>
<reference evidence="3" key="1">
    <citation type="journal article" date="2019" name="Int. J. Syst. Evol. Microbiol.">
        <title>The Global Catalogue of Microorganisms (GCM) 10K type strain sequencing project: providing services to taxonomists for standard genome sequencing and annotation.</title>
        <authorList>
            <consortium name="The Broad Institute Genomics Platform"/>
            <consortium name="The Broad Institute Genome Sequencing Center for Infectious Disease"/>
            <person name="Wu L."/>
            <person name="Ma J."/>
        </authorList>
    </citation>
    <scope>NUCLEOTIDE SEQUENCE [LARGE SCALE GENOMIC DNA]</scope>
    <source>
        <strain evidence="3">NBRC 15640</strain>
    </source>
</reference>
<dbReference type="InterPro" id="IPR036291">
    <property type="entry name" value="NAD(P)-bd_dom_sf"/>
</dbReference>
<feature type="domain" description="NAD-dependent epimerase/dehydratase" evidence="1">
    <location>
        <begin position="3"/>
        <end position="223"/>
    </location>
</feature>
<evidence type="ECO:0000259" key="1">
    <source>
        <dbReference type="Pfam" id="PF01370"/>
    </source>
</evidence>
<dbReference type="PANTHER" id="PTHR43245:SF58">
    <property type="entry name" value="BLL5923 PROTEIN"/>
    <property type="match status" value="1"/>
</dbReference>
<gene>
    <name evidence="2" type="ORF">GCM10007932_39270</name>
</gene>
<dbReference type="PANTHER" id="PTHR43245">
    <property type="entry name" value="BIFUNCTIONAL POLYMYXIN RESISTANCE PROTEIN ARNA"/>
    <property type="match status" value="1"/>
</dbReference>
<evidence type="ECO:0000313" key="3">
    <source>
        <dbReference type="Proteomes" id="UP001156690"/>
    </source>
</evidence>
<protein>
    <submittedName>
        <fullName evidence="2">UDP-glucose 4-epimerase</fullName>
    </submittedName>
</protein>
<accession>A0AAV5NX41</accession>
<dbReference type="RefSeq" id="WP_126608201.1">
    <property type="nucleotide sequence ID" value="NZ_AP025144.1"/>
</dbReference>
<keyword evidence="3" id="KW-1185">Reference proteome</keyword>
<dbReference type="InterPro" id="IPR050177">
    <property type="entry name" value="Lipid_A_modif_metabolic_enz"/>
</dbReference>
<organism evidence="2 3">
    <name type="scientific">Vibrio penaeicida</name>
    <dbReference type="NCBI Taxonomy" id="104609"/>
    <lineage>
        <taxon>Bacteria</taxon>
        <taxon>Pseudomonadati</taxon>
        <taxon>Pseudomonadota</taxon>
        <taxon>Gammaproteobacteria</taxon>
        <taxon>Vibrionales</taxon>
        <taxon>Vibrionaceae</taxon>
        <taxon>Vibrio</taxon>
    </lineage>
</organism>
<dbReference type="Proteomes" id="UP001156690">
    <property type="component" value="Unassembled WGS sequence"/>
</dbReference>
<dbReference type="Pfam" id="PF01370">
    <property type="entry name" value="Epimerase"/>
    <property type="match status" value="1"/>
</dbReference>
<dbReference type="Gene3D" id="3.40.50.720">
    <property type="entry name" value="NAD(P)-binding Rossmann-like Domain"/>
    <property type="match status" value="1"/>
</dbReference>
<dbReference type="AlphaFoldDB" id="A0AAV5NX41"/>
<dbReference type="EMBL" id="BSNX01000056">
    <property type="protein sequence ID" value="GLQ74566.1"/>
    <property type="molecule type" value="Genomic_DNA"/>
</dbReference>
<name>A0AAV5NX41_9VIBR</name>
<evidence type="ECO:0000313" key="2">
    <source>
        <dbReference type="EMBL" id="GLQ74566.1"/>
    </source>
</evidence>
<comment type="caution">
    <text evidence="2">The sequence shown here is derived from an EMBL/GenBank/DDBJ whole genome shotgun (WGS) entry which is preliminary data.</text>
</comment>
<sequence>MKVLVTGGTGFVGSRVSQKASNMGWDVSVQHRNTVQVDKRFDFFQLDLGLETDWDDALCGVYCVIHCAARVHQMKEDEASAFKAYQRVNTEATIHLARQAVKSGVRRFIFLSSIKVNGESTGIGKAFTSKVDTAPLDPYGNSKYEAEIELQRLSKETGLDVVIIRPPLVYGPGVKANFRSMMKIVHTGVPLPFGCVKNARSLVYIDNLVDLILECVTNDKAGGQTFLVSDGKSVSTPEIFNAISSSMSKRYFMLPIPVHMLTLAASLLGKKAVMDRIAGNLEVDATDTFSRLNWQPSISFQEGIQRTVDHFLASKK</sequence>
<dbReference type="CDD" id="cd05232">
    <property type="entry name" value="UDP_G4E_4_SDR_e"/>
    <property type="match status" value="1"/>
</dbReference>
<proteinExistence type="predicted"/>
<dbReference type="SUPFAM" id="SSF51735">
    <property type="entry name" value="NAD(P)-binding Rossmann-fold domains"/>
    <property type="match status" value="1"/>
</dbReference>